<dbReference type="InterPro" id="IPR010982">
    <property type="entry name" value="Lambda_DNA-bd_dom_sf"/>
</dbReference>
<gene>
    <name evidence="6" type="ORF">LQE92_11420</name>
</gene>
<dbReference type="PROSITE" id="PS50943">
    <property type="entry name" value="HTH_CROC1"/>
    <property type="match status" value="1"/>
</dbReference>
<dbReference type="PROSITE" id="PS00356">
    <property type="entry name" value="HTH_LACI_1"/>
    <property type="match status" value="1"/>
</dbReference>
<evidence type="ECO:0000256" key="1">
    <source>
        <dbReference type="ARBA" id="ARBA00023015"/>
    </source>
</evidence>
<evidence type="ECO:0000313" key="7">
    <source>
        <dbReference type="Proteomes" id="UP001299265"/>
    </source>
</evidence>
<dbReference type="PROSITE" id="PS50932">
    <property type="entry name" value="HTH_LACI_2"/>
    <property type="match status" value="1"/>
</dbReference>
<dbReference type="InterPro" id="IPR028082">
    <property type="entry name" value="Peripla_BP_I"/>
</dbReference>
<accession>A0AAP2W888</accession>
<feature type="domain" description="HTH cro/C1-type" evidence="5">
    <location>
        <begin position="8"/>
        <end position="55"/>
    </location>
</feature>
<dbReference type="CDD" id="cd01392">
    <property type="entry name" value="HTH_LacI"/>
    <property type="match status" value="1"/>
</dbReference>
<dbReference type="SUPFAM" id="SSF47413">
    <property type="entry name" value="lambda repressor-like DNA-binding domains"/>
    <property type="match status" value="1"/>
</dbReference>
<dbReference type="PRINTS" id="PR00036">
    <property type="entry name" value="HTHLACI"/>
</dbReference>
<dbReference type="Proteomes" id="UP001299265">
    <property type="component" value="Unassembled WGS sequence"/>
</dbReference>
<dbReference type="Gene3D" id="1.10.260.40">
    <property type="entry name" value="lambda repressor-like DNA-binding domains"/>
    <property type="match status" value="1"/>
</dbReference>
<keyword evidence="7" id="KW-1185">Reference proteome</keyword>
<keyword evidence="2" id="KW-0238">DNA-binding</keyword>
<comment type="caution">
    <text evidence="6">The sequence shown here is derived from an EMBL/GenBank/DDBJ whole genome shotgun (WGS) entry which is preliminary data.</text>
</comment>
<sequence>MYRRCNIKRNLTIKDVAKKAGVSVATVSRVLNSSTSVRRETAKIVQDAINELEYIPNNIATNLKTDQSHVIAFVVTDVKNSVLTYLISSIQNVLWDHNYFMMFFATNGDPDRETSILRFIAQQRVDGIILNSCTNEKIVTKLSKQIPIVLTGNDITDPNFIGDFIDTDNHAATYMLTSHLISQGHRNIGIINGPHNLDVSYERFCGYQSALAVIGLNVIESSPLVYQGNFDRISGFNAAKSLLSLTENRPTALLITNNEMMKGVLQYCLENKINIPDDLSIVTIGNRCQLDLLYISPTYMETNLEEIGERLARLLLERIEKDHKIPKRILRVPAFFHNGTTVKPIV</sequence>
<keyword evidence="3" id="KW-0804">Transcription</keyword>
<evidence type="ECO:0000259" key="5">
    <source>
        <dbReference type="PROSITE" id="PS50943"/>
    </source>
</evidence>
<dbReference type="InterPro" id="IPR001761">
    <property type="entry name" value="Peripla_BP/Lac1_sug-bd_dom"/>
</dbReference>
<name>A0AAP2W888_9FIRM</name>
<dbReference type="Pfam" id="PF00356">
    <property type="entry name" value="LacI"/>
    <property type="match status" value="1"/>
</dbReference>
<dbReference type="EMBL" id="JAJNOR010000006">
    <property type="protein sequence ID" value="MCD2493228.1"/>
    <property type="molecule type" value="Genomic_DNA"/>
</dbReference>
<dbReference type="AlphaFoldDB" id="A0AAP2W888"/>
<reference evidence="6 7" key="1">
    <citation type="submission" date="2021-11" db="EMBL/GenBank/DDBJ databases">
        <title>Lacrimispora sp. nov. NSJ-141 isolated from human feces.</title>
        <authorList>
            <person name="Abdugheni R."/>
        </authorList>
    </citation>
    <scope>NUCLEOTIDE SEQUENCE [LARGE SCALE GENOMIC DNA]</scope>
    <source>
        <strain evidence="6 7">NSJ-141</strain>
    </source>
</reference>
<dbReference type="SUPFAM" id="SSF53822">
    <property type="entry name" value="Periplasmic binding protein-like I"/>
    <property type="match status" value="1"/>
</dbReference>
<dbReference type="CDD" id="cd06267">
    <property type="entry name" value="PBP1_LacI_sugar_binding-like"/>
    <property type="match status" value="1"/>
</dbReference>
<dbReference type="SMART" id="SM00354">
    <property type="entry name" value="HTH_LACI"/>
    <property type="match status" value="1"/>
</dbReference>
<evidence type="ECO:0000256" key="3">
    <source>
        <dbReference type="ARBA" id="ARBA00023163"/>
    </source>
</evidence>
<dbReference type="PANTHER" id="PTHR30146:SF109">
    <property type="entry name" value="HTH-TYPE TRANSCRIPTIONAL REGULATOR GALS"/>
    <property type="match status" value="1"/>
</dbReference>
<evidence type="ECO:0000256" key="2">
    <source>
        <dbReference type="ARBA" id="ARBA00023125"/>
    </source>
</evidence>
<evidence type="ECO:0000259" key="4">
    <source>
        <dbReference type="PROSITE" id="PS50932"/>
    </source>
</evidence>
<proteinExistence type="predicted"/>
<dbReference type="SMART" id="SM00530">
    <property type="entry name" value="HTH_XRE"/>
    <property type="match status" value="1"/>
</dbReference>
<dbReference type="InterPro" id="IPR001387">
    <property type="entry name" value="Cro/C1-type_HTH"/>
</dbReference>
<dbReference type="Gene3D" id="3.40.50.2300">
    <property type="match status" value="2"/>
</dbReference>
<protein>
    <submittedName>
        <fullName evidence="6">LacI family transcriptional regulator</fullName>
    </submittedName>
</protein>
<dbReference type="GO" id="GO:0000976">
    <property type="term" value="F:transcription cis-regulatory region binding"/>
    <property type="evidence" value="ECO:0007669"/>
    <property type="project" value="TreeGrafter"/>
</dbReference>
<evidence type="ECO:0000313" key="6">
    <source>
        <dbReference type="EMBL" id="MCD2493228.1"/>
    </source>
</evidence>
<feature type="domain" description="HTH lacI-type" evidence="4">
    <location>
        <begin position="11"/>
        <end position="65"/>
    </location>
</feature>
<dbReference type="RefSeq" id="WP_231063086.1">
    <property type="nucleotide sequence ID" value="NZ_JAJNOR010000006.1"/>
</dbReference>
<keyword evidence="1" id="KW-0805">Transcription regulation</keyword>
<dbReference type="PANTHER" id="PTHR30146">
    <property type="entry name" value="LACI-RELATED TRANSCRIPTIONAL REPRESSOR"/>
    <property type="match status" value="1"/>
</dbReference>
<dbReference type="GO" id="GO:0003700">
    <property type="term" value="F:DNA-binding transcription factor activity"/>
    <property type="evidence" value="ECO:0007669"/>
    <property type="project" value="TreeGrafter"/>
</dbReference>
<dbReference type="InterPro" id="IPR000843">
    <property type="entry name" value="HTH_LacI"/>
</dbReference>
<dbReference type="Pfam" id="PF00532">
    <property type="entry name" value="Peripla_BP_1"/>
    <property type="match status" value="1"/>
</dbReference>
<organism evidence="6 7">
    <name type="scientific">Lientehia hominis</name>
    <dbReference type="NCBI Taxonomy" id="2897778"/>
    <lineage>
        <taxon>Bacteria</taxon>
        <taxon>Bacillati</taxon>
        <taxon>Bacillota</taxon>
        <taxon>Clostridia</taxon>
        <taxon>Lachnospirales</taxon>
        <taxon>Lachnospiraceae</taxon>
        <taxon>Lientehia</taxon>
    </lineage>
</organism>